<organism evidence="1 2">
    <name type="scientific">Escherichia coli</name>
    <dbReference type="NCBI Taxonomy" id="562"/>
    <lineage>
        <taxon>Bacteria</taxon>
        <taxon>Pseudomonadati</taxon>
        <taxon>Pseudomonadota</taxon>
        <taxon>Gammaproteobacteria</taxon>
        <taxon>Enterobacterales</taxon>
        <taxon>Enterobacteriaceae</taxon>
        <taxon>Escherichia</taxon>
    </lineage>
</organism>
<dbReference type="EMBL" id="UGCD01000002">
    <property type="protein sequence ID" value="STI17033.1"/>
    <property type="molecule type" value="Genomic_DNA"/>
</dbReference>
<dbReference type="GO" id="GO:0009253">
    <property type="term" value="P:peptidoglycan catabolic process"/>
    <property type="evidence" value="ECO:0007669"/>
    <property type="project" value="InterPro"/>
</dbReference>
<reference evidence="1 2" key="1">
    <citation type="submission" date="2018-06" db="EMBL/GenBank/DDBJ databases">
        <authorList>
            <consortium name="Pathogen Informatics"/>
            <person name="Doyle S."/>
        </authorList>
    </citation>
    <scope>NUCLEOTIDE SEQUENCE [LARGE SCALE GENOMIC DNA]</scope>
    <source>
        <strain evidence="1 2">NCTC10865</strain>
    </source>
</reference>
<gene>
    <name evidence="1" type="ORF">NCTC10865_02311</name>
</gene>
<sequence>MQLRITSRKKLTSLLCALGLISIVAIYPRQTVNFFYSTAVQITDYIHFYGYRPVKSFAIRIPASYTIHGIDVSRWQERIDWQRVAKMRDNGIRLQFAFIY</sequence>
<protein>
    <submittedName>
        <fullName evidence="1">Putative hydrolase</fullName>
    </submittedName>
</protein>
<dbReference type="GO" id="GO:0016998">
    <property type="term" value="P:cell wall macromolecule catabolic process"/>
    <property type="evidence" value="ECO:0007669"/>
    <property type="project" value="InterPro"/>
</dbReference>
<dbReference type="InterPro" id="IPR002053">
    <property type="entry name" value="Glyco_hydro_25"/>
</dbReference>
<accession>A0A0E1L8W5</accession>
<dbReference type="Gene3D" id="3.20.20.80">
    <property type="entry name" value="Glycosidases"/>
    <property type="match status" value="1"/>
</dbReference>
<dbReference type="AlphaFoldDB" id="A0A0E1L8W5"/>
<proteinExistence type="predicted"/>
<dbReference type="Proteomes" id="UP000254159">
    <property type="component" value="Unassembled WGS sequence"/>
</dbReference>
<name>A0A0E1L8W5_ECOLX</name>
<dbReference type="GO" id="GO:0003796">
    <property type="term" value="F:lysozyme activity"/>
    <property type="evidence" value="ECO:0007669"/>
    <property type="project" value="InterPro"/>
</dbReference>
<evidence type="ECO:0000313" key="2">
    <source>
        <dbReference type="Proteomes" id="UP000254159"/>
    </source>
</evidence>
<evidence type="ECO:0000313" key="1">
    <source>
        <dbReference type="EMBL" id="STI17033.1"/>
    </source>
</evidence>
<dbReference type="PROSITE" id="PS51904">
    <property type="entry name" value="GLYCOSYL_HYDROL_F25_2"/>
    <property type="match status" value="1"/>
</dbReference>
<keyword evidence="1" id="KW-0378">Hydrolase</keyword>